<organism evidence="1 2">
    <name type="scientific">Amnibacterium endophyticum</name>
    <dbReference type="NCBI Taxonomy" id="2109337"/>
    <lineage>
        <taxon>Bacteria</taxon>
        <taxon>Bacillati</taxon>
        <taxon>Actinomycetota</taxon>
        <taxon>Actinomycetes</taxon>
        <taxon>Micrococcales</taxon>
        <taxon>Microbacteriaceae</taxon>
        <taxon>Amnibacterium</taxon>
    </lineage>
</organism>
<dbReference type="InterPro" id="IPR009100">
    <property type="entry name" value="AcylCoA_DH/oxidase_NM_dom_sf"/>
</dbReference>
<dbReference type="SUPFAM" id="SSF56645">
    <property type="entry name" value="Acyl-CoA dehydrogenase NM domain-like"/>
    <property type="match status" value="1"/>
</dbReference>
<sequence>MTATLVVRLGGVDPAPLEAAASAAIAVAGDVDGSIALARSLDGPAPGAGTSAAYLSLLATIAAADLTTARVVEPHLDALAILGQAGLAPGAGVYGVYAAERPGLAPVRAGGGALTGTKPWCSLAGRLDRALVTAEQDGDRRLFDVDLRDPRATAVPGTWIARGLAAVDSGDLVLDAAPATPVGEAGWYLRRPGFAWGGIGVAACWFGGAVALADALLAQRREPDQLALVAIGRADRLLWQARSVLADAAARIDAGEAEGARGALLAERVRGVVADAAEQVLLVVGHALGPAPLAFDETHARRVADLTVYLRQHHAERDEARQGAAVREQGGWA</sequence>
<dbReference type="InterPro" id="IPR046373">
    <property type="entry name" value="Acyl-CoA_Oxase/DH_mid-dom_sf"/>
</dbReference>
<dbReference type="Proteomes" id="UP001597347">
    <property type="component" value="Unassembled WGS sequence"/>
</dbReference>
<comment type="caution">
    <text evidence="1">The sequence shown here is derived from an EMBL/GenBank/DDBJ whole genome shotgun (WGS) entry which is preliminary data.</text>
</comment>
<dbReference type="RefSeq" id="WP_377931630.1">
    <property type="nucleotide sequence ID" value="NZ_JBHUEA010000002.1"/>
</dbReference>
<accession>A0ABW4LA26</accession>
<dbReference type="EMBL" id="JBHUEA010000002">
    <property type="protein sequence ID" value="MFD1720378.1"/>
    <property type="molecule type" value="Genomic_DNA"/>
</dbReference>
<protein>
    <submittedName>
        <fullName evidence="1">Acyl-CoA dehydrogenase</fullName>
    </submittedName>
</protein>
<evidence type="ECO:0000313" key="1">
    <source>
        <dbReference type="EMBL" id="MFD1720378.1"/>
    </source>
</evidence>
<dbReference type="Gene3D" id="2.40.110.10">
    <property type="entry name" value="Butyryl-CoA Dehydrogenase, subunit A, domain 2"/>
    <property type="match status" value="1"/>
</dbReference>
<evidence type="ECO:0000313" key="2">
    <source>
        <dbReference type="Proteomes" id="UP001597347"/>
    </source>
</evidence>
<reference evidence="2" key="1">
    <citation type="journal article" date="2019" name="Int. J. Syst. Evol. Microbiol.">
        <title>The Global Catalogue of Microorganisms (GCM) 10K type strain sequencing project: providing services to taxonomists for standard genome sequencing and annotation.</title>
        <authorList>
            <consortium name="The Broad Institute Genomics Platform"/>
            <consortium name="The Broad Institute Genome Sequencing Center for Infectious Disease"/>
            <person name="Wu L."/>
            <person name="Ma J."/>
        </authorList>
    </citation>
    <scope>NUCLEOTIDE SEQUENCE [LARGE SCALE GENOMIC DNA]</scope>
    <source>
        <strain evidence="2">CGMCC 1.12471</strain>
    </source>
</reference>
<gene>
    <name evidence="1" type="ORF">ACFSBI_02350</name>
</gene>
<name>A0ABW4LA26_9MICO</name>
<keyword evidence="2" id="KW-1185">Reference proteome</keyword>
<proteinExistence type="predicted"/>